<proteinExistence type="predicted"/>
<evidence type="ECO:0000313" key="1">
    <source>
        <dbReference type="EMBL" id="MCI0754524.1"/>
    </source>
</evidence>
<accession>A0ABS9W7F8</accession>
<dbReference type="EMBL" id="JALBUU010000004">
    <property type="protein sequence ID" value="MCI0754524.1"/>
    <property type="molecule type" value="Genomic_DNA"/>
</dbReference>
<protein>
    <submittedName>
        <fullName evidence="1">Uncharacterized protein</fullName>
    </submittedName>
</protein>
<sequence length="69" mass="7422">MTAFAAPSARHRQAEPTRIDRTALLMMLSYVEAECRRLGAVDAARHTAMAAALLPEVLEGPRGATTSLQ</sequence>
<organism evidence="1 2">
    <name type="scientific">Teichococcus vastitatis</name>
    <dbReference type="NCBI Taxonomy" id="2307076"/>
    <lineage>
        <taxon>Bacteria</taxon>
        <taxon>Pseudomonadati</taxon>
        <taxon>Pseudomonadota</taxon>
        <taxon>Alphaproteobacteria</taxon>
        <taxon>Acetobacterales</taxon>
        <taxon>Roseomonadaceae</taxon>
        <taxon>Roseomonas</taxon>
    </lineage>
</organism>
<name>A0ABS9W7F8_9PROT</name>
<reference evidence="1 2" key="1">
    <citation type="submission" date="2022-03" db="EMBL/GenBank/DDBJ databases">
        <title>Complete genome analysis of Roseomonas KG 17.1 : a prolific producer of plant growth promoters.</title>
        <authorList>
            <person name="Saadouli I."/>
            <person name="Najjari A."/>
            <person name="Mosbah A."/>
            <person name="Ouzari H.I."/>
        </authorList>
    </citation>
    <scope>NUCLEOTIDE SEQUENCE [LARGE SCALE GENOMIC DNA]</scope>
    <source>
        <strain evidence="1 2">KG17-1</strain>
    </source>
</reference>
<dbReference type="RefSeq" id="WP_120006319.1">
    <property type="nucleotide sequence ID" value="NZ_JALBUU010000004.1"/>
</dbReference>
<dbReference type="Proteomes" id="UP001201985">
    <property type="component" value="Unassembled WGS sequence"/>
</dbReference>
<comment type="caution">
    <text evidence="1">The sequence shown here is derived from an EMBL/GenBank/DDBJ whole genome shotgun (WGS) entry which is preliminary data.</text>
</comment>
<gene>
    <name evidence="1" type="ORF">MON41_12225</name>
</gene>
<evidence type="ECO:0000313" key="2">
    <source>
        <dbReference type="Proteomes" id="UP001201985"/>
    </source>
</evidence>
<keyword evidence="2" id="KW-1185">Reference proteome</keyword>